<feature type="domain" description="Ig-like" evidence="1">
    <location>
        <begin position="392"/>
        <end position="481"/>
    </location>
</feature>
<dbReference type="InterPro" id="IPR007110">
    <property type="entry name" value="Ig-like_dom"/>
</dbReference>
<dbReference type="GO" id="GO:0004672">
    <property type="term" value="F:protein kinase activity"/>
    <property type="evidence" value="ECO:0007669"/>
    <property type="project" value="TreeGrafter"/>
</dbReference>
<keyword evidence="3" id="KW-1185">Reference proteome</keyword>
<reference evidence="2" key="1">
    <citation type="submission" date="2025-08" db="UniProtKB">
        <authorList>
            <consortium name="Ensembl"/>
        </authorList>
    </citation>
    <scope>IDENTIFICATION</scope>
</reference>
<feature type="domain" description="Ig-like" evidence="1">
    <location>
        <begin position="1"/>
        <end position="77"/>
    </location>
</feature>
<dbReference type="InterPro" id="IPR036179">
    <property type="entry name" value="Ig-like_dom_sf"/>
</dbReference>
<dbReference type="Gene3D" id="2.60.40.10">
    <property type="entry name" value="Immunoglobulins"/>
    <property type="match status" value="5"/>
</dbReference>
<dbReference type="PROSITE" id="PS50835">
    <property type="entry name" value="IG_LIKE"/>
    <property type="match status" value="5"/>
</dbReference>
<feature type="domain" description="Ig-like" evidence="1">
    <location>
        <begin position="180"/>
        <end position="269"/>
    </location>
</feature>
<dbReference type="InterPro" id="IPR013783">
    <property type="entry name" value="Ig-like_fold"/>
</dbReference>
<dbReference type="Pfam" id="PF07679">
    <property type="entry name" value="I-set"/>
    <property type="match status" value="5"/>
</dbReference>
<feature type="domain" description="Ig-like" evidence="1">
    <location>
        <begin position="85"/>
        <end position="175"/>
    </location>
</feature>
<evidence type="ECO:0000313" key="3">
    <source>
        <dbReference type="Proteomes" id="UP000694545"/>
    </source>
</evidence>
<dbReference type="InterPro" id="IPR013098">
    <property type="entry name" value="Ig_I-set"/>
</dbReference>
<dbReference type="InterPro" id="IPR003598">
    <property type="entry name" value="Ig_sub2"/>
</dbReference>
<dbReference type="SMART" id="SM00408">
    <property type="entry name" value="IGc2"/>
    <property type="match status" value="5"/>
</dbReference>
<evidence type="ECO:0000259" key="1">
    <source>
        <dbReference type="PROSITE" id="PS50835"/>
    </source>
</evidence>
<dbReference type="OMA" id="DPNMQTS"/>
<accession>A0A8D2JF20</accession>
<feature type="domain" description="Ig-like" evidence="1">
    <location>
        <begin position="274"/>
        <end position="363"/>
    </location>
</feature>
<name>A0A8D2JF20_VARKO</name>
<dbReference type="Proteomes" id="UP000694545">
    <property type="component" value="Unplaced"/>
</dbReference>
<dbReference type="SUPFAM" id="SSF48726">
    <property type="entry name" value="Immunoglobulin"/>
    <property type="match status" value="5"/>
</dbReference>
<dbReference type="AlphaFoldDB" id="A0A8D2JF20"/>
<reference evidence="2" key="2">
    <citation type="submission" date="2025-09" db="UniProtKB">
        <authorList>
            <consortium name="Ensembl"/>
        </authorList>
    </citation>
    <scope>IDENTIFICATION</scope>
</reference>
<protein>
    <recommendedName>
        <fullName evidence="1">Ig-like domain-containing protein</fullName>
    </recommendedName>
</protein>
<dbReference type="SMART" id="SM00409">
    <property type="entry name" value="IG"/>
    <property type="match status" value="5"/>
</dbReference>
<dbReference type="PANTHER" id="PTHR47633">
    <property type="entry name" value="IMMUNOGLOBULIN"/>
    <property type="match status" value="1"/>
</dbReference>
<dbReference type="Ensembl" id="ENSVKKT00000011874.1">
    <property type="protein sequence ID" value="ENSVKKP00000011596.1"/>
    <property type="gene ID" value="ENSVKKG00000008083.1"/>
</dbReference>
<dbReference type="FunFam" id="2.60.40.10:FF:000022">
    <property type="entry name" value="Cardiac titin"/>
    <property type="match status" value="5"/>
</dbReference>
<organism evidence="2 3">
    <name type="scientific">Varanus komodoensis</name>
    <name type="common">Komodo dragon</name>
    <dbReference type="NCBI Taxonomy" id="61221"/>
    <lineage>
        <taxon>Eukaryota</taxon>
        <taxon>Metazoa</taxon>
        <taxon>Chordata</taxon>
        <taxon>Craniata</taxon>
        <taxon>Vertebrata</taxon>
        <taxon>Euteleostomi</taxon>
        <taxon>Lepidosauria</taxon>
        <taxon>Squamata</taxon>
        <taxon>Bifurcata</taxon>
        <taxon>Unidentata</taxon>
        <taxon>Episquamata</taxon>
        <taxon>Toxicofera</taxon>
        <taxon>Anguimorpha</taxon>
        <taxon>Paleoanguimorpha</taxon>
        <taxon>Varanoidea</taxon>
        <taxon>Varanidae</taxon>
        <taxon>Varanus</taxon>
    </lineage>
</organism>
<dbReference type="InterPro" id="IPR003599">
    <property type="entry name" value="Ig_sub"/>
</dbReference>
<proteinExistence type="predicted"/>
<evidence type="ECO:0000313" key="2">
    <source>
        <dbReference type="Ensembl" id="ENSVKKP00000011596.1"/>
    </source>
</evidence>
<dbReference type="CDD" id="cd00096">
    <property type="entry name" value="Ig"/>
    <property type="match status" value="2"/>
</dbReference>
<dbReference type="PANTHER" id="PTHR47633:SF16">
    <property type="entry name" value="CAVP-TARGET PROTEIN-LIKE"/>
    <property type="match status" value="1"/>
</dbReference>
<sequence length="503" mass="55287">TIGEPVCLQCQVAGTPEIKVSWYKGDTKLRSTQAYKMHFKNNVASLAFNQVENADIGEYVCKAENSVGFATSTAVLSIKDRKLPPSFTRKLKDVQETVGSPVAFDCRIVGSEPIQVSWYKDRVLLKDNDNIQTTFLNNIATLQILQTDMSHCGQYMCSAHNALGKASSSAKLQLTEHLKPPFFDVKPMSLDVALGESGSFKCHVTGSMPMKVSWAKDIREIRPGGNYKITLVENTATLTVLKVGKGDAGFYTCYASNSAGKDSCTAQLGFKEPPRFTKKLDSSRVVKEHDSTRYECKIGGSPEINIVWYKGETQIHPSNKYSMSFVDSVAVLEMHNLSVEDSGDYTCEAQNTAGSANSSTSLKVKGQNLLLRIVSFCQYPSNIYASPSCSPPRFVKKLHDITAVVGEPAELQATVEGSEPISVVWLKDKGEIIRESDNLWMSYSDKVAVLQVVNAEPTNSGKYTCQIKNDAGSQECFATLSVLGWYLTTRSICIKSIFTYSTI</sequence>